<dbReference type="AlphaFoldDB" id="A0A0E9UG14"/>
<keyword evidence="1" id="KW-0472">Membrane</keyword>
<organism evidence="2">
    <name type="scientific">Anguilla anguilla</name>
    <name type="common">European freshwater eel</name>
    <name type="synonym">Muraena anguilla</name>
    <dbReference type="NCBI Taxonomy" id="7936"/>
    <lineage>
        <taxon>Eukaryota</taxon>
        <taxon>Metazoa</taxon>
        <taxon>Chordata</taxon>
        <taxon>Craniata</taxon>
        <taxon>Vertebrata</taxon>
        <taxon>Euteleostomi</taxon>
        <taxon>Actinopterygii</taxon>
        <taxon>Neopterygii</taxon>
        <taxon>Teleostei</taxon>
        <taxon>Anguilliformes</taxon>
        <taxon>Anguillidae</taxon>
        <taxon>Anguilla</taxon>
    </lineage>
</organism>
<reference evidence="2" key="1">
    <citation type="submission" date="2014-11" db="EMBL/GenBank/DDBJ databases">
        <authorList>
            <person name="Amaro Gonzalez C."/>
        </authorList>
    </citation>
    <scope>NUCLEOTIDE SEQUENCE</scope>
</reference>
<evidence type="ECO:0000256" key="1">
    <source>
        <dbReference type="SAM" id="Phobius"/>
    </source>
</evidence>
<reference evidence="2" key="2">
    <citation type="journal article" date="2015" name="Fish Shellfish Immunol.">
        <title>Early steps in the European eel (Anguilla anguilla)-Vibrio vulnificus interaction in the gills: Role of the RtxA13 toxin.</title>
        <authorList>
            <person name="Callol A."/>
            <person name="Pajuelo D."/>
            <person name="Ebbesson L."/>
            <person name="Teles M."/>
            <person name="MacKenzie S."/>
            <person name="Amaro C."/>
        </authorList>
    </citation>
    <scope>NUCLEOTIDE SEQUENCE</scope>
</reference>
<sequence>MWSFIGFLLYTMMQYLCLWPEMFGVSSVSSFTLCCILTFKKNLFKNVNLSSFKDFILFRSLHPLSPCQPNEMATVFHSAVH</sequence>
<keyword evidence="1" id="KW-0812">Transmembrane</keyword>
<keyword evidence="1" id="KW-1133">Transmembrane helix</keyword>
<dbReference type="EMBL" id="GBXM01044709">
    <property type="protein sequence ID" value="JAH63868.1"/>
    <property type="molecule type" value="Transcribed_RNA"/>
</dbReference>
<accession>A0A0E9UG14</accession>
<proteinExistence type="predicted"/>
<feature type="transmembrane region" description="Helical" evidence="1">
    <location>
        <begin position="12"/>
        <end position="39"/>
    </location>
</feature>
<evidence type="ECO:0000313" key="2">
    <source>
        <dbReference type="EMBL" id="JAH63868.1"/>
    </source>
</evidence>
<protein>
    <submittedName>
        <fullName evidence="2">Uncharacterized protein</fullName>
    </submittedName>
</protein>
<name>A0A0E9UG14_ANGAN</name>